<comment type="caution">
    <text evidence="2">The sequence shown here is derived from an EMBL/GenBank/DDBJ whole genome shotgun (WGS) entry which is preliminary data.</text>
</comment>
<organism evidence="2 3">
    <name type="scientific">Trichinella papuae</name>
    <dbReference type="NCBI Taxonomy" id="268474"/>
    <lineage>
        <taxon>Eukaryota</taxon>
        <taxon>Metazoa</taxon>
        <taxon>Ecdysozoa</taxon>
        <taxon>Nematoda</taxon>
        <taxon>Enoplea</taxon>
        <taxon>Dorylaimia</taxon>
        <taxon>Trichinellida</taxon>
        <taxon>Trichinellidae</taxon>
        <taxon>Trichinella</taxon>
    </lineage>
</organism>
<sequence length="179" mass="20408">LTHAGKHAYTSKHSSTLANLCITMMKRRKQQQQICRNLLSLYNTHLYGLSNNLMIWKLNAKMHLSLKMTDKKKANFRPDVSTTTTTTNRTIIIIPGDVVSIVSMIQQFNNKPTNLLACQKITNTNKASSLFANVTHGQFQFYKRPLVPEASSALKEGRESERKEEDKTKAEEEKRIRGI</sequence>
<dbReference type="EMBL" id="JYDO01000049">
    <property type="protein sequence ID" value="KRZ74492.1"/>
    <property type="molecule type" value="Genomic_DNA"/>
</dbReference>
<protein>
    <submittedName>
        <fullName evidence="2">Uncharacterized protein</fullName>
    </submittedName>
</protein>
<keyword evidence="3" id="KW-1185">Reference proteome</keyword>
<evidence type="ECO:0000313" key="3">
    <source>
        <dbReference type="Proteomes" id="UP000054843"/>
    </source>
</evidence>
<feature type="region of interest" description="Disordered" evidence="1">
    <location>
        <begin position="151"/>
        <end position="179"/>
    </location>
</feature>
<evidence type="ECO:0000256" key="1">
    <source>
        <dbReference type="SAM" id="MobiDB-lite"/>
    </source>
</evidence>
<accession>A0A0V1MSD8</accession>
<feature type="compositionally biased region" description="Basic and acidic residues" evidence="1">
    <location>
        <begin position="155"/>
        <end position="179"/>
    </location>
</feature>
<name>A0A0V1MSD8_9BILA</name>
<feature type="non-terminal residue" evidence="2">
    <location>
        <position position="1"/>
    </location>
</feature>
<dbReference type="AlphaFoldDB" id="A0A0V1MSD8"/>
<proteinExistence type="predicted"/>
<evidence type="ECO:0000313" key="2">
    <source>
        <dbReference type="EMBL" id="KRZ74492.1"/>
    </source>
</evidence>
<gene>
    <name evidence="2" type="ORF">T10_4822</name>
</gene>
<dbReference type="Proteomes" id="UP000054843">
    <property type="component" value="Unassembled WGS sequence"/>
</dbReference>
<reference evidence="2 3" key="1">
    <citation type="submission" date="2015-01" db="EMBL/GenBank/DDBJ databases">
        <title>Evolution of Trichinella species and genotypes.</title>
        <authorList>
            <person name="Korhonen P.K."/>
            <person name="Edoardo P."/>
            <person name="Giuseppe L.R."/>
            <person name="Gasser R.B."/>
        </authorList>
    </citation>
    <scope>NUCLEOTIDE SEQUENCE [LARGE SCALE GENOMIC DNA]</scope>
    <source>
        <strain evidence="2">ISS1980</strain>
    </source>
</reference>